<reference evidence="4" key="2">
    <citation type="submission" date="2021-01" db="UniProtKB">
        <authorList>
            <consortium name="EnsemblPlants"/>
        </authorList>
    </citation>
    <scope>IDENTIFICATION</scope>
</reference>
<dbReference type="InParanoid" id="A0A7N2N8K3"/>
<sequence>MGSDGKRHWVDYKYERLPVFCHYCGVLGHDLRYRPAHYEESKKSTTTDYQYGDQLRASNGRNRSPPHQRNASSPGDELFDKEDNHTVERSGIGAVTKTAAKVLTPSDMQTNQFGNNDLHGVDPDIQANISEVIAQVTSCMDNHVPSLVPGVDSDLNLKVDNDNGLKEINKEHVYVGKKVDRR</sequence>
<protein>
    <recommendedName>
        <fullName evidence="2">Zinc knuckle CX2CX4HX4C domain-containing protein</fullName>
    </recommendedName>
</protein>
<evidence type="ECO:0000256" key="1">
    <source>
        <dbReference type="SAM" id="MobiDB-lite"/>
    </source>
</evidence>
<name>A0A7N2N8K3_QUELO</name>
<dbReference type="AlphaFoldDB" id="A0A7N2N8K3"/>
<dbReference type="EnsemblPlants" id="QL93p1998_0054:mrna">
    <property type="protein sequence ID" value="QL93p1998_0054:mrna"/>
    <property type="gene ID" value="QL93p1998_0054"/>
</dbReference>
<feature type="compositionally biased region" description="Polar residues" evidence="1">
    <location>
        <begin position="56"/>
        <end position="73"/>
    </location>
</feature>
<accession>A0A7N2N8K3</accession>
<feature type="domain" description="Zinc knuckle CX2CX4HX4C" evidence="2">
    <location>
        <begin position="5"/>
        <end position="32"/>
    </location>
</feature>
<dbReference type="Pfam" id="PF14392">
    <property type="entry name" value="zf-CCHC_4"/>
    <property type="match status" value="1"/>
</dbReference>
<proteinExistence type="predicted"/>
<evidence type="ECO:0000313" key="3">
    <source>
        <dbReference type="EnsemblPlants" id="QL08p062799:mrna"/>
    </source>
</evidence>
<dbReference type="Gramene" id="QL93p1998_0054:mrna">
    <property type="protein sequence ID" value="QL93p1998_0054:mrna"/>
    <property type="gene ID" value="QL93p1998_0054"/>
</dbReference>
<evidence type="ECO:0000313" key="5">
    <source>
        <dbReference type="Proteomes" id="UP000594261"/>
    </source>
</evidence>
<dbReference type="EnsemblPlants" id="QL08p062799:mrna">
    <property type="protein sequence ID" value="QL08p062799:mrna"/>
    <property type="gene ID" value="QL08p062799"/>
</dbReference>
<dbReference type="Gramene" id="QL08p062799:mrna">
    <property type="protein sequence ID" value="QL08p062799:mrna"/>
    <property type="gene ID" value="QL08p062799"/>
</dbReference>
<dbReference type="EMBL" id="LRBV02000008">
    <property type="status" value="NOT_ANNOTATED_CDS"/>
    <property type="molecule type" value="Genomic_DNA"/>
</dbReference>
<evidence type="ECO:0000313" key="4">
    <source>
        <dbReference type="EnsemblPlants" id="QL93p1998_0054:mrna"/>
    </source>
</evidence>
<organism evidence="4 5">
    <name type="scientific">Quercus lobata</name>
    <name type="common">Valley oak</name>
    <dbReference type="NCBI Taxonomy" id="97700"/>
    <lineage>
        <taxon>Eukaryota</taxon>
        <taxon>Viridiplantae</taxon>
        <taxon>Streptophyta</taxon>
        <taxon>Embryophyta</taxon>
        <taxon>Tracheophyta</taxon>
        <taxon>Spermatophyta</taxon>
        <taxon>Magnoliopsida</taxon>
        <taxon>eudicotyledons</taxon>
        <taxon>Gunneridae</taxon>
        <taxon>Pentapetalae</taxon>
        <taxon>rosids</taxon>
        <taxon>fabids</taxon>
        <taxon>Fagales</taxon>
        <taxon>Fagaceae</taxon>
        <taxon>Quercus</taxon>
    </lineage>
</organism>
<dbReference type="InterPro" id="IPR025836">
    <property type="entry name" value="Zn_knuckle_CX2CX4HX4C"/>
</dbReference>
<keyword evidence="5" id="KW-1185">Reference proteome</keyword>
<feature type="region of interest" description="Disordered" evidence="1">
    <location>
        <begin position="55"/>
        <end position="81"/>
    </location>
</feature>
<evidence type="ECO:0000259" key="2">
    <source>
        <dbReference type="Pfam" id="PF14392"/>
    </source>
</evidence>
<reference evidence="3 5" key="1">
    <citation type="journal article" date="2016" name="G3 (Bethesda)">
        <title>First Draft Assembly and Annotation of the Genome of a California Endemic Oak Quercus lobata Nee (Fagaceae).</title>
        <authorList>
            <person name="Sork V.L."/>
            <person name="Fitz-Gibbon S.T."/>
            <person name="Puiu D."/>
            <person name="Crepeau M."/>
            <person name="Gugger P.F."/>
            <person name="Sherman R."/>
            <person name="Stevens K."/>
            <person name="Langley C.H."/>
            <person name="Pellegrini M."/>
            <person name="Salzberg S.L."/>
        </authorList>
    </citation>
    <scope>NUCLEOTIDE SEQUENCE [LARGE SCALE GENOMIC DNA]</scope>
    <source>
        <strain evidence="5">cv. SW786</strain>
    </source>
</reference>
<dbReference type="Proteomes" id="UP000594261">
    <property type="component" value="Chromosome 8"/>
</dbReference>